<sequence length="88" mass="10268">MPSPTLFSGECRTKQTTEQLYKSVDGVSCSYEIAEDMRERWETSDHHKIQDLSETAFGETTSAMSLKEIRRRDPYDCIFIFLFFIVLC</sequence>
<keyword evidence="2" id="KW-1185">Reference proteome</keyword>
<dbReference type="Proteomes" id="UP001454036">
    <property type="component" value="Unassembled WGS sequence"/>
</dbReference>
<comment type="caution">
    <text evidence="1">The sequence shown here is derived from an EMBL/GenBank/DDBJ whole genome shotgun (WGS) entry which is preliminary data.</text>
</comment>
<name>A0AAV3QW55_LITER</name>
<protein>
    <submittedName>
        <fullName evidence="1">Uncharacterized protein</fullName>
    </submittedName>
</protein>
<gene>
    <name evidence="1" type="ORF">LIER_40334</name>
</gene>
<dbReference type="EMBL" id="BAABME010023055">
    <property type="protein sequence ID" value="GAA0167207.1"/>
    <property type="molecule type" value="Genomic_DNA"/>
</dbReference>
<proteinExistence type="predicted"/>
<evidence type="ECO:0000313" key="1">
    <source>
        <dbReference type="EMBL" id="GAA0167207.1"/>
    </source>
</evidence>
<dbReference type="AlphaFoldDB" id="A0AAV3QW55"/>
<accession>A0AAV3QW55</accession>
<evidence type="ECO:0000313" key="2">
    <source>
        <dbReference type="Proteomes" id="UP001454036"/>
    </source>
</evidence>
<reference evidence="1 2" key="1">
    <citation type="submission" date="2024-01" db="EMBL/GenBank/DDBJ databases">
        <title>The complete chloroplast genome sequence of Lithospermum erythrorhizon: insights into the phylogenetic relationship among Boraginaceae species and the maternal lineages of purple gromwells.</title>
        <authorList>
            <person name="Okada T."/>
            <person name="Watanabe K."/>
        </authorList>
    </citation>
    <scope>NUCLEOTIDE SEQUENCE [LARGE SCALE GENOMIC DNA]</scope>
</reference>
<organism evidence="1 2">
    <name type="scientific">Lithospermum erythrorhizon</name>
    <name type="common">Purple gromwell</name>
    <name type="synonym">Lithospermum officinale var. erythrorhizon</name>
    <dbReference type="NCBI Taxonomy" id="34254"/>
    <lineage>
        <taxon>Eukaryota</taxon>
        <taxon>Viridiplantae</taxon>
        <taxon>Streptophyta</taxon>
        <taxon>Embryophyta</taxon>
        <taxon>Tracheophyta</taxon>
        <taxon>Spermatophyta</taxon>
        <taxon>Magnoliopsida</taxon>
        <taxon>eudicotyledons</taxon>
        <taxon>Gunneridae</taxon>
        <taxon>Pentapetalae</taxon>
        <taxon>asterids</taxon>
        <taxon>lamiids</taxon>
        <taxon>Boraginales</taxon>
        <taxon>Boraginaceae</taxon>
        <taxon>Boraginoideae</taxon>
        <taxon>Lithospermeae</taxon>
        <taxon>Lithospermum</taxon>
    </lineage>
</organism>